<sequence length="167" mass="19021">MSTAPYTYYQTAYEAFKSPLLRLKINFNSPKKVMHMPKKSTLADVLPTRYKMRHAVNFTLGSNDIEPHNDIPSTTIPDQAISVPELMRRWSNGLPLTGGREPVYSDSEIDLNRMDYSEIEDLQRANAEVIERSKRRQKQNPSKESKPDQGTEVLETIPTSDDPAPKV</sequence>
<accession>A0A4P8PJU6</accession>
<feature type="region of interest" description="Disordered" evidence="1">
    <location>
        <begin position="130"/>
        <end position="167"/>
    </location>
</feature>
<evidence type="ECO:0000313" key="2">
    <source>
        <dbReference type="EMBL" id="QCQ84599.1"/>
    </source>
</evidence>
<proteinExistence type="predicted"/>
<dbReference type="EMBL" id="MK249133">
    <property type="protein sequence ID" value="QCQ84599.1"/>
    <property type="molecule type" value="Genomic_DNA"/>
</dbReference>
<name>A0A4P8PJU6_9VIRU</name>
<protein>
    <submittedName>
        <fullName evidence="2">Uncharacterized protein</fullName>
    </submittedName>
</protein>
<organism evidence="2">
    <name type="scientific">Blackfly microvirus SF02</name>
    <dbReference type="NCBI Taxonomy" id="2576452"/>
    <lineage>
        <taxon>Viruses</taxon>
        <taxon>Monodnaviria</taxon>
        <taxon>Sangervirae</taxon>
        <taxon>Phixviricota</taxon>
        <taxon>Malgrandaviricetes</taxon>
        <taxon>Petitvirales</taxon>
        <taxon>Microviridae</taxon>
        <taxon>Microvirus</taxon>
    </lineage>
</organism>
<dbReference type="Proteomes" id="UP000324247">
    <property type="component" value="Genome"/>
</dbReference>
<reference evidence="2" key="1">
    <citation type="submission" date="2018-12" db="EMBL/GenBank/DDBJ databases">
        <title>Singled stranded DNA viruses identified in blackflies (Austrosimulium ungulatum) sampled in New Zealand.</title>
        <authorList>
            <person name="Kraberger S."/>
            <person name="Fontenele R.S."/>
            <person name="Schmidlin K."/>
            <person name="Walters M."/>
            <person name="Varsani A."/>
        </authorList>
    </citation>
    <scope>NUCLEOTIDE SEQUENCE [LARGE SCALE GENOMIC DNA]</scope>
    <source>
        <strain evidence="2">017</strain>
    </source>
</reference>
<evidence type="ECO:0000256" key="1">
    <source>
        <dbReference type="SAM" id="MobiDB-lite"/>
    </source>
</evidence>